<dbReference type="RefSeq" id="WP_167682857.1">
    <property type="nucleotide sequence ID" value="NZ_QHLQ01000003.1"/>
</dbReference>
<name>A0ABX0W3Z9_9RHOB</name>
<evidence type="ECO:0000259" key="1">
    <source>
        <dbReference type="Pfam" id="PF04321"/>
    </source>
</evidence>
<dbReference type="Proteomes" id="UP001429564">
    <property type="component" value="Unassembled WGS sequence"/>
</dbReference>
<dbReference type="SUPFAM" id="SSF51735">
    <property type="entry name" value="NAD(P)-binding Rossmann-fold domains"/>
    <property type="match status" value="1"/>
</dbReference>
<evidence type="ECO:0000313" key="3">
    <source>
        <dbReference type="Proteomes" id="UP001429564"/>
    </source>
</evidence>
<accession>A0ABX0W3Z9</accession>
<protein>
    <submittedName>
        <fullName evidence="2">Epimerase</fullName>
    </submittedName>
</protein>
<gene>
    <name evidence="2" type="ORF">DL239_04770</name>
</gene>
<feature type="domain" description="RmlD-like substrate binding" evidence="1">
    <location>
        <begin position="4"/>
        <end position="142"/>
    </location>
</feature>
<reference evidence="2 3" key="1">
    <citation type="submission" date="2018-05" db="EMBL/GenBank/DDBJ databases">
        <authorList>
            <person name="Zhang Y.-J."/>
        </authorList>
    </citation>
    <scope>NUCLEOTIDE SEQUENCE [LARGE SCALE GENOMIC DNA]</scope>
    <source>
        <strain evidence="2 3">CY04</strain>
    </source>
</reference>
<dbReference type="Pfam" id="PF04321">
    <property type="entry name" value="RmlD_sub_bind"/>
    <property type="match status" value="1"/>
</dbReference>
<dbReference type="InterPro" id="IPR036291">
    <property type="entry name" value="NAD(P)-bd_dom_sf"/>
</dbReference>
<dbReference type="InterPro" id="IPR029903">
    <property type="entry name" value="RmlD-like-bd"/>
</dbReference>
<organism evidence="2 3">
    <name type="scientific">Parasedimentitalea denitrificans</name>
    <dbReference type="NCBI Taxonomy" id="2211118"/>
    <lineage>
        <taxon>Bacteria</taxon>
        <taxon>Pseudomonadati</taxon>
        <taxon>Pseudomonadota</taxon>
        <taxon>Alphaproteobacteria</taxon>
        <taxon>Rhodobacterales</taxon>
        <taxon>Paracoccaceae</taxon>
        <taxon>Parasedimentitalea</taxon>
    </lineage>
</organism>
<proteinExistence type="predicted"/>
<dbReference type="EMBL" id="QHLQ01000003">
    <property type="protein sequence ID" value="NIZ60284.1"/>
    <property type="molecule type" value="Genomic_DNA"/>
</dbReference>
<evidence type="ECO:0000313" key="2">
    <source>
        <dbReference type="EMBL" id="NIZ60284.1"/>
    </source>
</evidence>
<dbReference type="Gene3D" id="3.40.50.720">
    <property type="entry name" value="NAD(P)-binding Rossmann-like Domain"/>
    <property type="match status" value="1"/>
</dbReference>
<sequence length="307" mass="33640">MTGTVLILGATGRIGRACSEAFSQAGWEVRHFDRKSGQLMQAARGAQVIVNGWNPNYPDWAEQVPELHAQVIASARAVGATVIVPGNVYVFGQHTPGPWSESTPHHAENPLGKIRVEMEKAYRQSGVRTILLRAGDFLDTQASGNWFDMILIKDLAKGRFTYPGDPDLPHAWGYLPDLARAAVALAEKRAALPVFTDVPFAGYTLTGRELLAAVNRVSSQQARLKSMSWLPLQLARPFWAMARGLLEMRYLWNTGHRLDGARFEALLPGFRHTPLDQAIASALPSALVQRDVQPDQTVATGEKVGLV</sequence>
<comment type="caution">
    <text evidence="2">The sequence shown here is derived from an EMBL/GenBank/DDBJ whole genome shotgun (WGS) entry which is preliminary data.</text>
</comment>
<keyword evidence="3" id="KW-1185">Reference proteome</keyword>